<evidence type="ECO:0000313" key="3">
    <source>
        <dbReference type="Proteomes" id="UP000706891"/>
    </source>
</evidence>
<gene>
    <name evidence="2" type="ORF">H6A34_10425</name>
</gene>
<proteinExistence type="predicted"/>
<dbReference type="Gene3D" id="3.40.50.2000">
    <property type="entry name" value="Glycogen Phosphorylase B"/>
    <property type="match status" value="2"/>
</dbReference>
<dbReference type="EMBL" id="JACJJG010000066">
    <property type="protein sequence ID" value="MBM6674288.1"/>
    <property type="molecule type" value="Genomic_DNA"/>
</dbReference>
<protein>
    <submittedName>
        <fullName evidence="2">Glycosyltransferase family 4 protein</fullName>
    </submittedName>
</protein>
<sequence>MKNSKRIAILQPLIPHYRMEFFTRLNNNIPTDVFVYDKDNKEYFNLSSYKVKTLPCIKIKGVLLYLPFVFMHKQYTSIVCMLHFAHITTWILLLLNMIFHRKQIILWGHGISVKRYLAEEKKCNWLLRFMISMSDGVWLYTDKEVDLWKKEFPHKSIISLNNTISGIDKIVKYVSPLSRTDLQRKYGIKEEFIFLFCARFNSPYRRIDLLLNAINKLDNKKNAFIIIGDGNNKPDFSNYKNVYDIGETYDRNIKNDLFSLANVYFQPGWVGLSIVEAMAYGLPIFTFKRSENIKQCVEYSYIKNGYNGLIFNDVDDFIYKVNNISISEINKMGVNAKNYVRNNLSMQNMVESALSIL</sequence>
<keyword evidence="3" id="KW-1185">Reference proteome</keyword>
<keyword evidence="1" id="KW-1133">Transmembrane helix</keyword>
<reference evidence="2" key="1">
    <citation type="submission" date="2020-08" db="EMBL/GenBank/DDBJ databases">
        <authorList>
            <person name="Cejkova D."/>
            <person name="Kubasova T."/>
            <person name="Jahodarova E."/>
            <person name="Rychlik I."/>
        </authorList>
    </citation>
    <scope>NUCLEOTIDE SEQUENCE</scope>
    <source>
        <strain evidence="2">An824</strain>
    </source>
</reference>
<accession>A0A938WTW6</accession>
<organism evidence="2 3">
    <name type="scientific">Marseilla massiliensis</name>
    <dbReference type="NCBI Taxonomy" id="1841864"/>
    <lineage>
        <taxon>Bacteria</taxon>
        <taxon>Pseudomonadati</taxon>
        <taxon>Bacteroidota</taxon>
        <taxon>Bacteroidia</taxon>
        <taxon>Bacteroidales</taxon>
        <taxon>Prevotellaceae</taxon>
        <taxon>Marseilla</taxon>
    </lineage>
</organism>
<feature type="transmembrane region" description="Helical" evidence="1">
    <location>
        <begin position="75"/>
        <end position="99"/>
    </location>
</feature>
<name>A0A938WTW6_9BACT</name>
<reference evidence="2" key="2">
    <citation type="journal article" date="2021" name="Sci. Rep.">
        <title>The distribution of antibiotic resistance genes in chicken gut microbiota commensals.</title>
        <authorList>
            <person name="Juricova H."/>
            <person name="Matiasovicova J."/>
            <person name="Kubasova T."/>
            <person name="Cejkova D."/>
            <person name="Rychlik I."/>
        </authorList>
    </citation>
    <scope>NUCLEOTIDE SEQUENCE</scope>
    <source>
        <strain evidence="2">An824</strain>
    </source>
</reference>
<dbReference type="RefSeq" id="WP_205105468.1">
    <property type="nucleotide sequence ID" value="NZ_JACJJG010000066.1"/>
</dbReference>
<keyword evidence="1" id="KW-0812">Transmembrane</keyword>
<evidence type="ECO:0000313" key="2">
    <source>
        <dbReference type="EMBL" id="MBM6674288.1"/>
    </source>
</evidence>
<dbReference type="Proteomes" id="UP000706891">
    <property type="component" value="Unassembled WGS sequence"/>
</dbReference>
<evidence type="ECO:0000256" key="1">
    <source>
        <dbReference type="SAM" id="Phobius"/>
    </source>
</evidence>
<dbReference type="SUPFAM" id="SSF53756">
    <property type="entry name" value="UDP-Glycosyltransferase/glycogen phosphorylase"/>
    <property type="match status" value="1"/>
</dbReference>
<dbReference type="AlphaFoldDB" id="A0A938WTW6"/>
<dbReference type="Pfam" id="PF13692">
    <property type="entry name" value="Glyco_trans_1_4"/>
    <property type="match status" value="1"/>
</dbReference>
<dbReference type="PANTHER" id="PTHR12526">
    <property type="entry name" value="GLYCOSYLTRANSFERASE"/>
    <property type="match status" value="1"/>
</dbReference>
<comment type="caution">
    <text evidence="2">The sequence shown here is derived from an EMBL/GenBank/DDBJ whole genome shotgun (WGS) entry which is preliminary data.</text>
</comment>
<keyword evidence="1" id="KW-0472">Membrane</keyword>